<evidence type="ECO:0000313" key="5">
    <source>
        <dbReference type="Proteomes" id="UP000468443"/>
    </source>
</evidence>
<dbReference type="InterPro" id="IPR002168">
    <property type="entry name" value="Lipase_GDXG_HIS_AS"/>
</dbReference>
<feature type="domain" description="BD-FAE-like" evidence="3">
    <location>
        <begin position="78"/>
        <end position="263"/>
    </location>
</feature>
<keyword evidence="2 4" id="KW-0378">Hydrolase</keyword>
<accession>A0A6P0UJN2</accession>
<dbReference type="Gene3D" id="3.40.50.1820">
    <property type="entry name" value="alpha/beta hydrolase"/>
    <property type="match status" value="1"/>
</dbReference>
<gene>
    <name evidence="4" type="ORF">GWK09_07800</name>
</gene>
<evidence type="ECO:0000313" key="4">
    <source>
        <dbReference type="EMBL" id="NER10416.1"/>
    </source>
</evidence>
<dbReference type="GO" id="GO:0016787">
    <property type="term" value="F:hydrolase activity"/>
    <property type="evidence" value="ECO:0007669"/>
    <property type="project" value="UniProtKB-KW"/>
</dbReference>
<dbReference type="Pfam" id="PF20434">
    <property type="entry name" value="BD-FAE"/>
    <property type="match status" value="1"/>
</dbReference>
<dbReference type="InterPro" id="IPR029058">
    <property type="entry name" value="AB_hydrolase_fold"/>
</dbReference>
<dbReference type="Proteomes" id="UP000468443">
    <property type="component" value="Unassembled WGS sequence"/>
</dbReference>
<dbReference type="PANTHER" id="PTHR48081">
    <property type="entry name" value="AB HYDROLASE SUPERFAMILY PROTEIN C4A8.06C"/>
    <property type="match status" value="1"/>
</dbReference>
<dbReference type="EMBL" id="JAABOP010000001">
    <property type="protein sequence ID" value="NER10416.1"/>
    <property type="molecule type" value="Genomic_DNA"/>
</dbReference>
<keyword evidence="5" id="KW-1185">Reference proteome</keyword>
<dbReference type="PROSITE" id="PS01173">
    <property type="entry name" value="LIPASE_GDXG_HIS"/>
    <property type="match status" value="1"/>
</dbReference>
<dbReference type="SUPFAM" id="SSF53474">
    <property type="entry name" value="alpha/beta-Hydrolases"/>
    <property type="match status" value="1"/>
</dbReference>
<comment type="similarity">
    <text evidence="1">Belongs to the 'GDXG' lipolytic enzyme family.</text>
</comment>
<evidence type="ECO:0000256" key="1">
    <source>
        <dbReference type="ARBA" id="ARBA00010515"/>
    </source>
</evidence>
<protein>
    <submittedName>
        <fullName evidence="4">Alpha/beta hydrolase fold domain-containing protein</fullName>
    </submittedName>
</protein>
<dbReference type="InterPro" id="IPR050300">
    <property type="entry name" value="GDXG_lipolytic_enzyme"/>
</dbReference>
<comment type="caution">
    <text evidence="4">The sequence shown here is derived from an EMBL/GenBank/DDBJ whole genome shotgun (WGS) entry which is preliminary data.</text>
</comment>
<dbReference type="RefSeq" id="WP_163692422.1">
    <property type="nucleotide sequence ID" value="NZ_FXTW01000001.1"/>
</dbReference>
<name>A0A6P0UJN2_9FLAO</name>
<sequence>MKNKYSFYTILVFITGICNFSCSNKMKEEIKIDPIVNLNLSASIIPDITYHIVDDFEIKLDVIAPRIYLGKDPWYKYEGKKRPVLLFMHGGGWMAGDKAASTIDLMPYAARKWAIVNINYRLADVAKAPAAVVDARKALEWIYENADEYYFDTNNIVAAGESAGAHLALMTGLLEKNDSLCGNKYVVENDYKVSAIINWNGSSNLMFQEFRGHPWLDPEDNFEIASKSLSPITYLGQNSPPIISVQGTQDPFVPIEGSEKLHELCKEFGIKNKLVKIEGKGHGNFSAEERTFIYDEIWDFFDEIGVKTSGE</sequence>
<evidence type="ECO:0000256" key="2">
    <source>
        <dbReference type="ARBA" id="ARBA00022801"/>
    </source>
</evidence>
<evidence type="ECO:0000259" key="3">
    <source>
        <dbReference type="Pfam" id="PF20434"/>
    </source>
</evidence>
<dbReference type="InterPro" id="IPR049492">
    <property type="entry name" value="BD-FAE-like_dom"/>
</dbReference>
<proteinExistence type="inferred from homology"/>
<dbReference type="PANTHER" id="PTHR48081:SF33">
    <property type="entry name" value="KYNURENINE FORMAMIDASE"/>
    <property type="match status" value="1"/>
</dbReference>
<reference evidence="4 5" key="1">
    <citation type="submission" date="2020-01" db="EMBL/GenBank/DDBJ databases">
        <title>Muriicola jejuensis KCTC 22299.</title>
        <authorList>
            <person name="Wang G."/>
        </authorList>
    </citation>
    <scope>NUCLEOTIDE SEQUENCE [LARGE SCALE GENOMIC DNA]</scope>
    <source>
        <strain evidence="4 5">KCTC 22299</strain>
    </source>
</reference>
<dbReference type="AlphaFoldDB" id="A0A6P0UJN2"/>
<organism evidence="4 5">
    <name type="scientific">Muriicola jejuensis</name>
    <dbReference type="NCBI Taxonomy" id="504488"/>
    <lineage>
        <taxon>Bacteria</taxon>
        <taxon>Pseudomonadati</taxon>
        <taxon>Bacteroidota</taxon>
        <taxon>Flavobacteriia</taxon>
        <taxon>Flavobacteriales</taxon>
        <taxon>Flavobacteriaceae</taxon>
        <taxon>Muriicola</taxon>
    </lineage>
</organism>